<sequence length="796" mass="84612">MMDSTGWNGQGHGLHPGPDEDFQQFLDMNGMSGMNNLADSLQFDFPEFQNANAHDQHLMSQSKDLDTHMAGAEHASTMLSQPSNGPGNLHISMPPAVSSTVAHSSIPAVMMPPPTPTEAISEIDAQIQFLQQQRMQQQQRQLEGHNVVFFTGHNQIVPPTPQSLELQAGNQFFASPEQHHQKQMHQQMGQPQQNQQQAIYERYHHLKEQQDMSFSPLVSPAVTPLETQFPIDSQFTMSGAYFSPLTSPALHAQADHASVFDPRLSTAGTSPIDMDLEPLPAPGPTSSSAAPVSGDLAKKARKNNAPKSRKTNVRQSPITKPQRKKTSTTPVINAQVLDQLAESLENEVLSSPVIAQQGHRFSQHLHLTAAALQPGPSSSSTGATDSENDSVSPETLTDMPPPPIPQSRSARPSPYLHPQNHSHSHAAVPGHILATSSGVPITASIAAVSMPSGFPSPATPASLMRLASPQQTSHKASSDRVDSGQDMPGSGSLGGCASTSSGVNDHIESFELPESLSMNFQNPRALPPSIHNTPIIPTTASPSLNAVSAPTSNFQHLPSPAFTKPAGSITATVSASQSPQLLPGGNSDTPTAGTTPNLSAQSQRRTPQMLPRNSKKRGSVSSIQVSPALRPRISPSIKPLLPGGVSVTEDHASRLLATKSNYQNILEGNMVPGVSYPSELSTNLTSKRTSHKIAEQGRRNRINMALQEIAALLPRPPPKEGKEGKGSDDGESDNKAATKGVNGNNGTGGGDSGPNSKASTVEMAIDYIKHLQQELANATKRAEEAEKKLQLAEGAS</sequence>
<dbReference type="GeneID" id="25979812"/>
<dbReference type="SUPFAM" id="SSF47459">
    <property type="entry name" value="HLH, helix-loop-helix DNA-binding domain"/>
    <property type="match status" value="1"/>
</dbReference>
<dbReference type="EMBL" id="GL629794">
    <property type="protein sequence ID" value="EFX01443.1"/>
    <property type="molecule type" value="Genomic_DNA"/>
</dbReference>
<evidence type="ECO:0000256" key="1">
    <source>
        <dbReference type="SAM" id="Coils"/>
    </source>
</evidence>
<feature type="region of interest" description="Disordered" evidence="2">
    <location>
        <begin position="711"/>
        <end position="758"/>
    </location>
</feature>
<dbReference type="InterPro" id="IPR036638">
    <property type="entry name" value="HLH_DNA-bd_sf"/>
</dbReference>
<dbReference type="GO" id="GO:0046983">
    <property type="term" value="F:protein dimerization activity"/>
    <property type="evidence" value="ECO:0007669"/>
    <property type="project" value="InterPro"/>
</dbReference>
<feature type="region of interest" description="Disordered" evidence="2">
    <location>
        <begin position="1"/>
        <end position="20"/>
    </location>
</feature>
<evidence type="ECO:0000313" key="5">
    <source>
        <dbReference type="Proteomes" id="UP000007796"/>
    </source>
</evidence>
<feature type="compositionally biased region" description="Polar residues" evidence="2">
    <location>
        <begin position="375"/>
        <end position="395"/>
    </location>
</feature>
<dbReference type="InParanoid" id="F0XLI1"/>
<dbReference type="STRING" id="655863.F0XLI1"/>
<feature type="coiled-coil region" evidence="1">
    <location>
        <begin position="761"/>
        <end position="795"/>
    </location>
</feature>
<name>F0XLI1_GROCL</name>
<feature type="region of interest" description="Disordered" evidence="2">
    <location>
        <begin position="459"/>
        <end position="504"/>
    </location>
</feature>
<dbReference type="AlphaFoldDB" id="F0XLI1"/>
<dbReference type="Gene3D" id="4.10.280.10">
    <property type="entry name" value="Helix-loop-helix DNA-binding domain"/>
    <property type="match status" value="1"/>
</dbReference>
<gene>
    <name evidence="4" type="ORF">CMQ_6385</name>
</gene>
<dbReference type="CDD" id="cd11392">
    <property type="entry name" value="bHLH_ScPHO4_like"/>
    <property type="match status" value="1"/>
</dbReference>
<dbReference type="Pfam" id="PF00010">
    <property type="entry name" value="HLH"/>
    <property type="match status" value="1"/>
</dbReference>
<dbReference type="HOGENOM" id="CLU_015973_1_0_1"/>
<feature type="region of interest" description="Disordered" evidence="2">
    <location>
        <begin position="372"/>
        <end position="424"/>
    </location>
</feature>
<dbReference type="Proteomes" id="UP000007796">
    <property type="component" value="Unassembled WGS sequence"/>
</dbReference>
<accession>F0XLI1</accession>
<organism evidence="5">
    <name type="scientific">Grosmannia clavigera (strain kw1407 / UAMH 11150)</name>
    <name type="common">Blue stain fungus</name>
    <name type="synonym">Graphiocladiella clavigera</name>
    <dbReference type="NCBI Taxonomy" id="655863"/>
    <lineage>
        <taxon>Eukaryota</taxon>
        <taxon>Fungi</taxon>
        <taxon>Dikarya</taxon>
        <taxon>Ascomycota</taxon>
        <taxon>Pezizomycotina</taxon>
        <taxon>Sordariomycetes</taxon>
        <taxon>Sordariomycetidae</taxon>
        <taxon>Ophiostomatales</taxon>
        <taxon>Ophiostomataceae</taxon>
        <taxon>Leptographium</taxon>
    </lineage>
</organism>
<dbReference type="RefSeq" id="XP_014170925.1">
    <property type="nucleotide sequence ID" value="XM_014315450.1"/>
</dbReference>
<feature type="compositionally biased region" description="Polar residues" evidence="2">
    <location>
        <begin position="569"/>
        <end position="606"/>
    </location>
</feature>
<dbReference type="InterPro" id="IPR011598">
    <property type="entry name" value="bHLH_dom"/>
</dbReference>
<dbReference type="eggNOG" id="ENOG502S7T4">
    <property type="taxonomic scope" value="Eukaryota"/>
</dbReference>
<evidence type="ECO:0000259" key="3">
    <source>
        <dbReference type="PROSITE" id="PS50888"/>
    </source>
</evidence>
<dbReference type="SMART" id="SM00353">
    <property type="entry name" value="HLH"/>
    <property type="match status" value="1"/>
</dbReference>
<keyword evidence="1" id="KW-0175">Coiled coil</keyword>
<evidence type="ECO:0000256" key="2">
    <source>
        <dbReference type="SAM" id="MobiDB-lite"/>
    </source>
</evidence>
<feature type="compositionally biased region" description="Basic residues" evidence="2">
    <location>
        <begin position="299"/>
        <end position="312"/>
    </location>
</feature>
<dbReference type="OrthoDB" id="5344169at2759"/>
<feature type="compositionally biased region" description="Basic and acidic residues" evidence="2">
    <location>
        <begin position="717"/>
        <end position="736"/>
    </location>
</feature>
<reference evidence="4 5" key="1">
    <citation type="journal article" date="2011" name="Proc. Natl. Acad. Sci. U.S.A.">
        <title>Genome and transcriptome analyses of the mountain pine beetle-fungal symbiont Grosmannia clavigera, a lodgepole pine pathogen.</title>
        <authorList>
            <person name="DiGuistini S."/>
            <person name="Wang Y."/>
            <person name="Liao N.Y."/>
            <person name="Taylor G."/>
            <person name="Tanguay P."/>
            <person name="Feau N."/>
            <person name="Henrissat B."/>
            <person name="Chan S.K."/>
            <person name="Hesse-Orce U."/>
            <person name="Alamouti S.M."/>
            <person name="Tsui C.K.M."/>
            <person name="Docking R.T."/>
            <person name="Levasseur A."/>
            <person name="Haridas S."/>
            <person name="Robertson G."/>
            <person name="Birol I."/>
            <person name="Holt R.A."/>
            <person name="Marra M.A."/>
            <person name="Hamelin R.C."/>
            <person name="Hirst M."/>
            <person name="Jones S.J.M."/>
            <person name="Bohlmann J."/>
            <person name="Breuil C."/>
        </authorList>
    </citation>
    <scope>NUCLEOTIDE SEQUENCE [LARGE SCALE GENOMIC DNA]</scope>
    <source>
        <strain evidence="5">kw1407 / UAMH 11150</strain>
    </source>
</reference>
<feature type="domain" description="BHLH" evidence="3">
    <location>
        <begin position="686"/>
        <end position="771"/>
    </location>
</feature>
<feature type="region of interest" description="Disordered" evidence="2">
    <location>
        <begin position="262"/>
        <end position="331"/>
    </location>
</feature>
<feature type="region of interest" description="Disordered" evidence="2">
    <location>
        <begin position="560"/>
        <end position="627"/>
    </location>
</feature>
<feature type="compositionally biased region" description="Gly residues" evidence="2">
    <location>
        <begin position="743"/>
        <end position="752"/>
    </location>
</feature>
<proteinExistence type="predicted"/>
<keyword evidence="5" id="KW-1185">Reference proteome</keyword>
<dbReference type="PROSITE" id="PS50888">
    <property type="entry name" value="BHLH"/>
    <property type="match status" value="1"/>
</dbReference>
<protein>
    <submittedName>
        <fullName evidence="4">Hlh transcription factor</fullName>
    </submittedName>
</protein>
<evidence type="ECO:0000313" key="4">
    <source>
        <dbReference type="EMBL" id="EFX01443.1"/>
    </source>
</evidence>